<reference evidence="1" key="1">
    <citation type="journal article" date="2015" name="Nature">
        <title>Complex archaea that bridge the gap between prokaryotes and eukaryotes.</title>
        <authorList>
            <person name="Spang A."/>
            <person name="Saw J.H."/>
            <person name="Jorgensen S.L."/>
            <person name="Zaremba-Niedzwiedzka K."/>
            <person name="Martijn J."/>
            <person name="Lind A.E."/>
            <person name="van Eijk R."/>
            <person name="Schleper C."/>
            <person name="Guy L."/>
            <person name="Ettema T.J."/>
        </authorList>
    </citation>
    <scope>NUCLEOTIDE SEQUENCE</scope>
</reference>
<dbReference type="AlphaFoldDB" id="A0A0F8YM66"/>
<feature type="non-terminal residue" evidence="1">
    <location>
        <position position="1"/>
    </location>
</feature>
<name>A0A0F8YM66_9ZZZZ</name>
<protein>
    <submittedName>
        <fullName evidence="1">Uncharacterized protein</fullName>
    </submittedName>
</protein>
<dbReference type="EMBL" id="LAZR01056133">
    <property type="protein sequence ID" value="KKK74830.1"/>
    <property type="molecule type" value="Genomic_DNA"/>
</dbReference>
<organism evidence="1">
    <name type="scientific">marine sediment metagenome</name>
    <dbReference type="NCBI Taxonomy" id="412755"/>
    <lineage>
        <taxon>unclassified sequences</taxon>
        <taxon>metagenomes</taxon>
        <taxon>ecological metagenomes</taxon>
    </lineage>
</organism>
<sequence length="92" mass="10383">DSGNHISGDDNLHGFIDTNNEFWLATADHKFEKIGYKEYIEDMTKADIIVTYVPQKKKFFISDGKKGYCLTEFGLYSINQLVSGAGLQKELA</sequence>
<gene>
    <name evidence="1" type="ORF">LCGC14_2879870</name>
</gene>
<accession>A0A0F8YM66</accession>
<proteinExistence type="predicted"/>
<comment type="caution">
    <text evidence="1">The sequence shown here is derived from an EMBL/GenBank/DDBJ whole genome shotgun (WGS) entry which is preliminary data.</text>
</comment>
<evidence type="ECO:0000313" key="1">
    <source>
        <dbReference type="EMBL" id="KKK74830.1"/>
    </source>
</evidence>